<dbReference type="EMBL" id="FCNP01000050">
    <property type="protein sequence ID" value="CVI64051.1"/>
    <property type="molecule type" value="Genomic_DNA"/>
</dbReference>
<comment type="caution">
    <text evidence="1">The sequence shown here is derived from an EMBL/GenBank/DDBJ whole genome shotgun (WGS) entry which is preliminary data.</text>
</comment>
<evidence type="ECO:0000313" key="2">
    <source>
        <dbReference type="Proteomes" id="UP000192140"/>
    </source>
</evidence>
<sequence length="58" mass="6826">MPQIHHNVIKIGRKVLSWEDISHRPGKWKEAKLLLYLRDMSEQSSYVGGLEFSSIFLR</sequence>
<organism evidence="1 2">
    <name type="scientific">Agrobacterium deltaense NCPPB 1641</name>
    <dbReference type="NCBI Taxonomy" id="1183425"/>
    <lineage>
        <taxon>Bacteria</taxon>
        <taxon>Pseudomonadati</taxon>
        <taxon>Pseudomonadota</taxon>
        <taxon>Alphaproteobacteria</taxon>
        <taxon>Hyphomicrobiales</taxon>
        <taxon>Rhizobiaceae</taxon>
        <taxon>Rhizobium/Agrobacterium group</taxon>
        <taxon>Agrobacterium</taxon>
    </lineage>
</organism>
<name>A0A1S7UBU2_9HYPH</name>
<dbReference type="AlphaFoldDB" id="A0A1S7UBU2"/>
<gene>
    <name evidence="1" type="ORF">AGR7A_pAt30099</name>
</gene>
<keyword evidence="2" id="KW-1185">Reference proteome</keyword>
<dbReference type="Proteomes" id="UP000192140">
    <property type="component" value="Unassembled WGS sequence"/>
</dbReference>
<protein>
    <submittedName>
        <fullName evidence="1">Uncharacterized protein</fullName>
    </submittedName>
</protein>
<reference evidence="1" key="1">
    <citation type="submission" date="2016-01" db="EMBL/GenBank/DDBJ databases">
        <authorList>
            <person name="Regsiter A."/>
            <person name="william w."/>
        </authorList>
    </citation>
    <scope>NUCLEOTIDE SEQUENCE</scope>
    <source>
        <strain evidence="1">NCPPB 1641</strain>
    </source>
</reference>
<proteinExistence type="predicted"/>
<evidence type="ECO:0000313" key="1">
    <source>
        <dbReference type="EMBL" id="CVI64051.1"/>
    </source>
</evidence>
<accession>A0A1S7UBU2</accession>